<dbReference type="CDD" id="cd21157">
    <property type="entry name" value="PUA_G5K"/>
    <property type="match status" value="1"/>
</dbReference>
<dbReference type="EC" id="2.7.2.11" evidence="8"/>
<comment type="pathway">
    <text evidence="8">Amino-acid biosynthesis; L-proline biosynthesis; L-glutamate 5-semialdehyde from L-glutamate: step 1/2.</text>
</comment>
<dbReference type="FunFam" id="3.40.1160.10:FF:000018">
    <property type="entry name" value="Glutamate 5-kinase"/>
    <property type="match status" value="1"/>
</dbReference>
<dbReference type="HAMAP" id="MF_00456">
    <property type="entry name" value="ProB"/>
    <property type="match status" value="1"/>
</dbReference>
<evidence type="ECO:0000256" key="2">
    <source>
        <dbReference type="ARBA" id="ARBA00022605"/>
    </source>
</evidence>
<evidence type="ECO:0000259" key="9">
    <source>
        <dbReference type="SMART" id="SM00359"/>
    </source>
</evidence>
<keyword evidence="3 8" id="KW-0641">Proline biosynthesis</keyword>
<proteinExistence type="inferred from homology"/>
<evidence type="ECO:0000256" key="3">
    <source>
        <dbReference type="ARBA" id="ARBA00022650"/>
    </source>
</evidence>
<feature type="binding site" evidence="8">
    <location>
        <position position="11"/>
    </location>
    <ligand>
        <name>ATP</name>
        <dbReference type="ChEBI" id="CHEBI:30616"/>
    </ligand>
</feature>
<evidence type="ECO:0000256" key="6">
    <source>
        <dbReference type="ARBA" id="ARBA00022777"/>
    </source>
</evidence>
<dbReference type="EMBL" id="CDGJ01000110">
    <property type="protein sequence ID" value="CEJ09110.1"/>
    <property type="molecule type" value="Genomic_DNA"/>
</dbReference>
<accession>A0A8S0WYT8</accession>
<feature type="binding site" evidence="8">
    <location>
        <position position="51"/>
    </location>
    <ligand>
        <name>substrate</name>
    </ligand>
</feature>
<comment type="subcellular location">
    <subcellularLocation>
        <location evidence="8">Cytoplasm</location>
    </subcellularLocation>
</comment>
<keyword evidence="7 8" id="KW-0067">ATP-binding</keyword>
<name>A0A8S0WYT8_9FIRM</name>
<feature type="binding site" evidence="8">
    <location>
        <position position="150"/>
    </location>
    <ligand>
        <name>substrate</name>
    </ligand>
</feature>
<dbReference type="GO" id="GO:0003723">
    <property type="term" value="F:RNA binding"/>
    <property type="evidence" value="ECO:0007669"/>
    <property type="project" value="InterPro"/>
</dbReference>
<comment type="similarity">
    <text evidence="8">Belongs to the glutamate 5-kinase family.</text>
</comment>
<feature type="binding site" evidence="8">
    <location>
        <begin position="211"/>
        <end position="217"/>
    </location>
    <ligand>
        <name>ATP</name>
        <dbReference type="ChEBI" id="CHEBI:30616"/>
    </ligand>
</feature>
<organism evidence="10">
    <name type="scientific">Acididesulfobacillus acetoxydans</name>
    <dbReference type="NCBI Taxonomy" id="1561005"/>
    <lineage>
        <taxon>Bacteria</taxon>
        <taxon>Bacillati</taxon>
        <taxon>Bacillota</taxon>
        <taxon>Clostridia</taxon>
        <taxon>Eubacteriales</taxon>
        <taxon>Peptococcaceae</taxon>
        <taxon>Acididesulfobacillus</taxon>
    </lineage>
</organism>
<evidence type="ECO:0000256" key="1">
    <source>
        <dbReference type="ARBA" id="ARBA00022490"/>
    </source>
</evidence>
<dbReference type="Pfam" id="PF01472">
    <property type="entry name" value="PUA"/>
    <property type="match status" value="1"/>
</dbReference>
<feature type="binding site" evidence="8">
    <location>
        <position position="138"/>
    </location>
    <ligand>
        <name>substrate</name>
    </ligand>
</feature>
<dbReference type="KEGG" id="aacx:DEACI_2338"/>
<comment type="function">
    <text evidence="8">Catalyzes the transfer of a phosphate group to glutamate to form L-glutamate 5-phosphate.</text>
</comment>
<dbReference type="Pfam" id="PF00696">
    <property type="entry name" value="AA_kinase"/>
    <property type="match status" value="1"/>
</dbReference>
<keyword evidence="1 8" id="KW-0963">Cytoplasm</keyword>
<comment type="catalytic activity">
    <reaction evidence="8">
        <text>L-glutamate + ATP = L-glutamyl 5-phosphate + ADP</text>
        <dbReference type="Rhea" id="RHEA:14877"/>
        <dbReference type="ChEBI" id="CHEBI:29985"/>
        <dbReference type="ChEBI" id="CHEBI:30616"/>
        <dbReference type="ChEBI" id="CHEBI:58274"/>
        <dbReference type="ChEBI" id="CHEBI:456216"/>
        <dbReference type="EC" id="2.7.2.11"/>
    </reaction>
</comment>
<dbReference type="InterPro" id="IPR001057">
    <property type="entry name" value="Glu/AcGlu_kinase"/>
</dbReference>
<feature type="binding site" evidence="8">
    <location>
        <begin position="170"/>
        <end position="171"/>
    </location>
    <ligand>
        <name>ATP</name>
        <dbReference type="ChEBI" id="CHEBI:30616"/>
    </ligand>
</feature>
<dbReference type="Gene3D" id="3.40.1160.10">
    <property type="entry name" value="Acetylglutamate kinase-like"/>
    <property type="match status" value="2"/>
</dbReference>
<feature type="domain" description="PUA" evidence="9">
    <location>
        <begin position="278"/>
        <end position="358"/>
    </location>
</feature>
<evidence type="ECO:0000313" key="11">
    <source>
        <dbReference type="EMBL" id="CEJ09110.1"/>
    </source>
</evidence>
<evidence type="ECO:0000256" key="8">
    <source>
        <dbReference type="HAMAP-Rule" id="MF_00456"/>
    </source>
</evidence>
<evidence type="ECO:0000256" key="4">
    <source>
        <dbReference type="ARBA" id="ARBA00022679"/>
    </source>
</evidence>
<dbReference type="PANTHER" id="PTHR43654">
    <property type="entry name" value="GLUTAMATE 5-KINASE"/>
    <property type="match status" value="1"/>
</dbReference>
<dbReference type="EMBL" id="LR746496">
    <property type="protein sequence ID" value="CAA7601671.1"/>
    <property type="molecule type" value="Genomic_DNA"/>
</dbReference>
<dbReference type="InterPro" id="IPR036974">
    <property type="entry name" value="PUA_sf"/>
</dbReference>
<dbReference type="InterPro" id="IPR002478">
    <property type="entry name" value="PUA"/>
</dbReference>
<dbReference type="InterPro" id="IPR005715">
    <property type="entry name" value="Glu_5kinase/COase_Synthase"/>
</dbReference>
<dbReference type="Proteomes" id="UP000836597">
    <property type="component" value="Chromosome"/>
</dbReference>
<dbReference type="PROSITE" id="PS50890">
    <property type="entry name" value="PUA"/>
    <property type="match status" value="1"/>
</dbReference>
<dbReference type="PANTHER" id="PTHR43654:SF1">
    <property type="entry name" value="ISOPENTENYL PHOSPHATE KINASE"/>
    <property type="match status" value="1"/>
</dbReference>
<reference evidence="10" key="2">
    <citation type="submission" date="2020-01" db="EMBL/GenBank/DDBJ databases">
        <authorList>
            <person name="Hornung B."/>
        </authorList>
    </citation>
    <scope>NUCLEOTIDE SEQUENCE</scope>
    <source>
        <strain evidence="10">PacBioINE</strain>
    </source>
</reference>
<dbReference type="InterPro" id="IPR041739">
    <property type="entry name" value="G5K_ProB"/>
</dbReference>
<sequence>MSLAWHRIVLKIGSSSLNHPRGGISEEALAGIVSAIAGLKRDGVESVLVSSGAVAAGMGKLRLKGRPRDIAGKQAVAAVGQGVLIEKYAAAFGRQGLTSAQVLLSRMDLAEASRYRNAQNTLERLLRLGAIPIINENDTVAVEELCFGDNDRLSAVVAGLVHADLLVVLTDVDGLYSANPRTDPSARLIEEVRDIAAVAGVAGGAGSRLGTGGMVSKLKAARISTRFGIGMLLLNSARISELGSLARGERPYGTYFPPSGHRLSGRKRWIAYAGLSEGSIIVDEGAERALLDDGKSLLASGITGVEGEWERKELVRIVNGVGREIGRGLAELSSLEVQKVRGLHSEDMLAILSGYSGEEVVHRDNLTLMVDRERRHTETGC</sequence>
<dbReference type="GO" id="GO:0005829">
    <property type="term" value="C:cytosol"/>
    <property type="evidence" value="ECO:0007669"/>
    <property type="project" value="TreeGrafter"/>
</dbReference>
<dbReference type="Proteomes" id="UP001071230">
    <property type="component" value="Unassembled WGS sequence"/>
</dbReference>
<keyword evidence="6 8" id="KW-0418">Kinase</keyword>
<gene>
    <name evidence="8" type="primary">proB</name>
    <name evidence="10" type="ORF">DEACI_2338</name>
    <name evidence="11" type="ORF">DEACI_3593</name>
</gene>
<dbReference type="CDD" id="cd04242">
    <property type="entry name" value="AAK_G5K_ProB"/>
    <property type="match status" value="1"/>
</dbReference>
<evidence type="ECO:0000313" key="10">
    <source>
        <dbReference type="EMBL" id="CAA7601671.1"/>
    </source>
</evidence>
<dbReference type="SUPFAM" id="SSF88697">
    <property type="entry name" value="PUA domain-like"/>
    <property type="match status" value="1"/>
</dbReference>
<dbReference type="InterPro" id="IPR015947">
    <property type="entry name" value="PUA-like_sf"/>
</dbReference>
<dbReference type="InterPro" id="IPR011529">
    <property type="entry name" value="Glu_5kinase"/>
</dbReference>
<dbReference type="InterPro" id="IPR001048">
    <property type="entry name" value="Asp/Glu/Uridylate_kinase"/>
</dbReference>
<keyword evidence="12" id="KW-1185">Reference proteome</keyword>
<reference evidence="11" key="1">
    <citation type="submission" date="2014-11" db="EMBL/GenBank/DDBJ databases">
        <authorList>
            <person name="Hornung B.V."/>
        </authorList>
    </citation>
    <scope>NUCLEOTIDE SEQUENCE</scope>
    <source>
        <strain evidence="11">INE</strain>
    </source>
</reference>
<protein>
    <recommendedName>
        <fullName evidence="8">Glutamate 5-kinase</fullName>
        <ecNumber evidence="8">2.7.2.11</ecNumber>
    </recommendedName>
    <alternativeName>
        <fullName evidence="8">Gamma-glutamyl kinase</fullName>
        <shortName evidence="8">GK</shortName>
    </alternativeName>
</protein>
<keyword evidence="4 8" id="KW-0808">Transferase</keyword>
<dbReference type="PRINTS" id="PR00474">
    <property type="entry name" value="GLU5KINASE"/>
</dbReference>
<keyword evidence="5 8" id="KW-0547">Nucleotide-binding</keyword>
<dbReference type="PIRSF" id="PIRSF000729">
    <property type="entry name" value="GK"/>
    <property type="match status" value="1"/>
</dbReference>
<dbReference type="Gene3D" id="2.30.130.10">
    <property type="entry name" value="PUA domain"/>
    <property type="match status" value="1"/>
</dbReference>
<keyword evidence="2 8" id="KW-0028">Amino-acid biosynthesis</keyword>
<dbReference type="GO" id="GO:0005524">
    <property type="term" value="F:ATP binding"/>
    <property type="evidence" value="ECO:0007669"/>
    <property type="project" value="UniProtKB-KW"/>
</dbReference>
<dbReference type="GO" id="GO:0055129">
    <property type="term" value="P:L-proline biosynthetic process"/>
    <property type="evidence" value="ECO:0007669"/>
    <property type="project" value="UniProtKB-UniRule"/>
</dbReference>
<evidence type="ECO:0000256" key="5">
    <source>
        <dbReference type="ARBA" id="ARBA00022741"/>
    </source>
</evidence>
<dbReference type="InterPro" id="IPR036393">
    <property type="entry name" value="AceGlu_kinase-like_sf"/>
</dbReference>
<dbReference type="SMART" id="SM00359">
    <property type="entry name" value="PUA"/>
    <property type="match status" value="1"/>
</dbReference>
<dbReference type="GO" id="GO:0004349">
    <property type="term" value="F:glutamate 5-kinase activity"/>
    <property type="evidence" value="ECO:0007669"/>
    <property type="project" value="UniProtKB-UniRule"/>
</dbReference>
<dbReference type="SUPFAM" id="SSF53633">
    <property type="entry name" value="Carbamate kinase-like"/>
    <property type="match status" value="1"/>
</dbReference>
<evidence type="ECO:0000313" key="12">
    <source>
        <dbReference type="Proteomes" id="UP001071230"/>
    </source>
</evidence>
<dbReference type="NCBIfam" id="TIGR01027">
    <property type="entry name" value="proB"/>
    <property type="match status" value="1"/>
</dbReference>
<dbReference type="AlphaFoldDB" id="A0A8S0WYT8"/>
<evidence type="ECO:0000256" key="7">
    <source>
        <dbReference type="ARBA" id="ARBA00022840"/>
    </source>
</evidence>